<dbReference type="Gene3D" id="2.40.50.140">
    <property type="entry name" value="Nucleic acid-binding proteins"/>
    <property type="match status" value="1"/>
</dbReference>
<keyword evidence="5" id="KW-0963">Cytoplasm</keyword>
<dbReference type="PANTHER" id="PTHR30001:SF0">
    <property type="entry name" value="RIBONUCLEASE G"/>
    <property type="match status" value="1"/>
</dbReference>
<keyword evidence="15" id="KW-0694">RNA-binding</keyword>
<dbReference type="InterPro" id="IPR012340">
    <property type="entry name" value="NA-bd_OB-fold"/>
</dbReference>
<dbReference type="NCBIfam" id="TIGR00757">
    <property type="entry name" value="RNaseEG"/>
    <property type="match status" value="1"/>
</dbReference>
<comment type="subcellular location">
    <subcellularLocation>
        <location evidence="2">Cytoplasm</location>
    </subcellularLocation>
</comment>
<evidence type="ECO:0000256" key="5">
    <source>
        <dbReference type="ARBA" id="ARBA00022490"/>
    </source>
</evidence>
<dbReference type="Gene3D" id="3.40.1260.20">
    <property type="entry name" value="Ribonuclease E, catalytic domain"/>
    <property type="match status" value="1"/>
</dbReference>
<evidence type="ECO:0000256" key="4">
    <source>
        <dbReference type="ARBA" id="ARBA00017719"/>
    </source>
</evidence>
<evidence type="ECO:0000256" key="9">
    <source>
        <dbReference type="ARBA" id="ARBA00022722"/>
    </source>
</evidence>
<dbReference type="PROSITE" id="PS50126">
    <property type="entry name" value="S1"/>
    <property type="match status" value="1"/>
</dbReference>
<name>A0ABS8HU64_9FIRM</name>
<dbReference type="CDD" id="cd04453">
    <property type="entry name" value="S1_RNase_E"/>
    <property type="match status" value="1"/>
</dbReference>
<evidence type="ECO:0000313" key="17">
    <source>
        <dbReference type="EMBL" id="MCC5466726.1"/>
    </source>
</evidence>
<dbReference type="InterPro" id="IPR004659">
    <property type="entry name" value="RNase_E/G"/>
</dbReference>
<evidence type="ECO:0000256" key="14">
    <source>
        <dbReference type="ARBA" id="ARBA00022842"/>
    </source>
</evidence>
<evidence type="ECO:0000256" key="11">
    <source>
        <dbReference type="ARBA" id="ARBA00022730"/>
    </source>
</evidence>
<keyword evidence="14" id="KW-0460">Magnesium</keyword>
<sequence length="484" mass="54563">MGKIIVVNMTPEETRMAILEDKELIEVSIERTKSGHSVGNIYKGKTKNVLPGMQAAFIDIGREKNAFLYIGDALPQGAAQALADTALTVGKDVMVQIVKDAIGTKGPRATTHLTLPGRYVVLMPTVDYIATSRRIGNEEERIRLKKIIEKVRPEGMGVIVRTMSEGKSEEDLQKDIEYLYNLWKALVARSKRAAAPILLYRDVDLVIRIVRDYLADDVETFILDNQDAYGRVCDLLNYMSPELVSRVTLYQGKEDIFTHFGIDEELKKIGQRSIWLACGGYIVIDKTEALTVIDVNTGKFVGSTNLSDTVFRTNLEAASEIVRQIRLRDIGGIIIIDFIDMDKEEQKQAVLAALAEEFKRDRTKTNILGFTGLGLVQITRKKVRQNVEGMLYNECPCCEGRGRVQSPETVMINIWRKMRYIMSQPRRQGRLVIQVHPLVAEMIKSQGELTRMEHELACSLRIEALAEMNPEMFSILHESDPLGK</sequence>
<evidence type="ECO:0000256" key="8">
    <source>
        <dbReference type="ARBA" id="ARBA00022694"/>
    </source>
</evidence>
<protein>
    <recommendedName>
        <fullName evidence="4">Ribonuclease G</fullName>
    </recommendedName>
</protein>
<dbReference type="Pfam" id="PF20833">
    <property type="entry name" value="RNase_E_G_Thio"/>
    <property type="match status" value="1"/>
</dbReference>
<evidence type="ECO:0000256" key="15">
    <source>
        <dbReference type="ARBA" id="ARBA00022884"/>
    </source>
</evidence>
<evidence type="ECO:0000259" key="16">
    <source>
        <dbReference type="PROSITE" id="PS50126"/>
    </source>
</evidence>
<dbReference type="InterPro" id="IPR003029">
    <property type="entry name" value="S1_domain"/>
</dbReference>
<evidence type="ECO:0000256" key="13">
    <source>
        <dbReference type="ARBA" id="ARBA00022801"/>
    </source>
</evidence>
<dbReference type="Pfam" id="PF10150">
    <property type="entry name" value="RNase_E_G"/>
    <property type="match status" value="1"/>
</dbReference>
<proteinExistence type="inferred from homology"/>
<evidence type="ECO:0000256" key="1">
    <source>
        <dbReference type="ARBA" id="ARBA00001946"/>
    </source>
</evidence>
<keyword evidence="11" id="KW-0699">rRNA-binding</keyword>
<evidence type="ECO:0000256" key="10">
    <source>
        <dbReference type="ARBA" id="ARBA00022723"/>
    </source>
</evidence>
<keyword evidence="7" id="KW-0820">tRNA-binding</keyword>
<dbReference type="InterPro" id="IPR019307">
    <property type="entry name" value="RNA-bd_AU-1/RNase_E/G"/>
</dbReference>
<keyword evidence="10" id="KW-0479">Metal-binding</keyword>
<dbReference type="InterPro" id="IPR048583">
    <property type="entry name" value="RNase_E_G_thioredoxin-like"/>
</dbReference>
<gene>
    <name evidence="17" type="ORF">LMF89_15370</name>
</gene>
<evidence type="ECO:0000256" key="3">
    <source>
        <dbReference type="ARBA" id="ARBA00005663"/>
    </source>
</evidence>
<reference evidence="17" key="1">
    <citation type="submission" date="2021-11" db="EMBL/GenBank/DDBJ databases">
        <title>Description of a new species Pelosinus isolated from the bottom sediments of Lake Baikal.</title>
        <authorList>
            <person name="Zakharyuk A."/>
        </authorList>
    </citation>
    <scope>NUCLEOTIDE SEQUENCE</scope>
    <source>
        <strain evidence="17">Bkl1</strain>
    </source>
</reference>
<keyword evidence="9" id="KW-0540">Nuclease</keyword>
<keyword evidence="12" id="KW-0255">Endonuclease</keyword>
<keyword evidence="13" id="KW-0378">Hydrolase</keyword>
<comment type="similarity">
    <text evidence="3">Belongs to the RNase E/G family. RNase G subfamily.</text>
</comment>
<comment type="caution">
    <text evidence="17">The sequence shown here is derived from an EMBL/GenBank/DDBJ whole genome shotgun (WGS) entry which is preliminary data.</text>
</comment>
<dbReference type="PANTHER" id="PTHR30001">
    <property type="entry name" value="RIBONUCLEASE"/>
    <property type="match status" value="1"/>
</dbReference>
<keyword evidence="8" id="KW-0819">tRNA processing</keyword>
<keyword evidence="6" id="KW-0698">rRNA processing</keyword>
<keyword evidence="18" id="KW-1185">Reference proteome</keyword>
<feature type="domain" description="S1 motif" evidence="16">
    <location>
        <begin position="39"/>
        <end position="116"/>
    </location>
</feature>
<evidence type="ECO:0000256" key="2">
    <source>
        <dbReference type="ARBA" id="ARBA00004496"/>
    </source>
</evidence>
<dbReference type="RefSeq" id="WP_229535842.1">
    <property type="nucleotide sequence ID" value="NZ_JAJHJB010000022.1"/>
</dbReference>
<organism evidence="17 18">
    <name type="scientific">Pelosinus baikalensis</name>
    <dbReference type="NCBI Taxonomy" id="2892015"/>
    <lineage>
        <taxon>Bacteria</taxon>
        <taxon>Bacillati</taxon>
        <taxon>Bacillota</taxon>
        <taxon>Negativicutes</taxon>
        <taxon>Selenomonadales</taxon>
        <taxon>Sporomusaceae</taxon>
        <taxon>Pelosinus</taxon>
    </lineage>
</organism>
<dbReference type="EMBL" id="JAJHJB010000022">
    <property type="protein sequence ID" value="MCC5466726.1"/>
    <property type="molecule type" value="Genomic_DNA"/>
</dbReference>
<evidence type="ECO:0000313" key="18">
    <source>
        <dbReference type="Proteomes" id="UP001165492"/>
    </source>
</evidence>
<comment type="cofactor">
    <cofactor evidence="1">
        <name>Mg(2+)</name>
        <dbReference type="ChEBI" id="CHEBI:18420"/>
    </cofactor>
</comment>
<dbReference type="Proteomes" id="UP001165492">
    <property type="component" value="Unassembled WGS sequence"/>
</dbReference>
<evidence type="ECO:0000256" key="12">
    <source>
        <dbReference type="ARBA" id="ARBA00022759"/>
    </source>
</evidence>
<dbReference type="SUPFAM" id="SSF50249">
    <property type="entry name" value="Nucleic acid-binding proteins"/>
    <property type="match status" value="1"/>
</dbReference>
<evidence type="ECO:0000256" key="7">
    <source>
        <dbReference type="ARBA" id="ARBA00022555"/>
    </source>
</evidence>
<evidence type="ECO:0000256" key="6">
    <source>
        <dbReference type="ARBA" id="ARBA00022552"/>
    </source>
</evidence>
<accession>A0ABS8HU64</accession>